<evidence type="ECO:0000313" key="2">
    <source>
        <dbReference type="EMBL" id="ELK09850.1"/>
    </source>
</evidence>
<accession>L5KE59</accession>
<reference evidence="3" key="1">
    <citation type="journal article" date="2013" name="Science">
        <title>Comparative analysis of bat genomes provides insight into the evolution of flight and immunity.</title>
        <authorList>
            <person name="Zhang G."/>
            <person name="Cowled C."/>
            <person name="Shi Z."/>
            <person name="Huang Z."/>
            <person name="Bishop-Lilly K.A."/>
            <person name="Fang X."/>
            <person name="Wynne J.W."/>
            <person name="Xiong Z."/>
            <person name="Baker M.L."/>
            <person name="Zhao W."/>
            <person name="Tachedjian M."/>
            <person name="Zhu Y."/>
            <person name="Zhou P."/>
            <person name="Jiang X."/>
            <person name="Ng J."/>
            <person name="Yang L."/>
            <person name="Wu L."/>
            <person name="Xiao J."/>
            <person name="Feng Y."/>
            <person name="Chen Y."/>
            <person name="Sun X."/>
            <person name="Zhang Y."/>
            <person name="Marsh G.A."/>
            <person name="Crameri G."/>
            <person name="Broder C.C."/>
            <person name="Frey K.G."/>
            <person name="Wang L.F."/>
            <person name="Wang J."/>
        </authorList>
    </citation>
    <scope>NUCLEOTIDE SEQUENCE [LARGE SCALE GENOMIC DNA]</scope>
</reference>
<keyword evidence="3" id="KW-1185">Reference proteome</keyword>
<gene>
    <name evidence="2" type="ORF">PAL_GLEAN10009890</name>
</gene>
<dbReference type="EMBL" id="KB030790">
    <property type="protein sequence ID" value="ELK09850.1"/>
    <property type="molecule type" value="Genomic_DNA"/>
</dbReference>
<name>L5KE59_PTEAL</name>
<feature type="compositionally biased region" description="Low complexity" evidence="1">
    <location>
        <begin position="52"/>
        <end position="72"/>
    </location>
</feature>
<feature type="region of interest" description="Disordered" evidence="1">
    <location>
        <begin position="1"/>
        <end position="39"/>
    </location>
</feature>
<protein>
    <submittedName>
        <fullName evidence="2">Uncharacterized protein</fullName>
    </submittedName>
</protein>
<sequence length="141" mass="14672">MGAGGGRCWPEGLVESVPWTQPPGDIDNRREKGALTGTHRGYRRAALAVAAPAAPTPSPSFSSCCRCGSSLPPSLPPHPTSSPPPPGPGQRAEAPPAGNVSKEPPAEPQRGRCRFDGTGPRGRIVRPPPLEALRFKSGREA</sequence>
<evidence type="ECO:0000313" key="3">
    <source>
        <dbReference type="Proteomes" id="UP000010552"/>
    </source>
</evidence>
<feature type="compositionally biased region" description="Pro residues" evidence="1">
    <location>
        <begin position="73"/>
        <end position="88"/>
    </location>
</feature>
<evidence type="ECO:0000256" key="1">
    <source>
        <dbReference type="SAM" id="MobiDB-lite"/>
    </source>
</evidence>
<dbReference type="AlphaFoldDB" id="L5KE59"/>
<feature type="region of interest" description="Disordered" evidence="1">
    <location>
        <begin position="52"/>
        <end position="141"/>
    </location>
</feature>
<proteinExistence type="predicted"/>
<dbReference type="Proteomes" id="UP000010552">
    <property type="component" value="Unassembled WGS sequence"/>
</dbReference>
<dbReference type="InParanoid" id="L5KE59"/>
<organism evidence="2 3">
    <name type="scientific">Pteropus alecto</name>
    <name type="common">Black flying fox</name>
    <dbReference type="NCBI Taxonomy" id="9402"/>
    <lineage>
        <taxon>Eukaryota</taxon>
        <taxon>Metazoa</taxon>
        <taxon>Chordata</taxon>
        <taxon>Craniata</taxon>
        <taxon>Vertebrata</taxon>
        <taxon>Euteleostomi</taxon>
        <taxon>Mammalia</taxon>
        <taxon>Eutheria</taxon>
        <taxon>Laurasiatheria</taxon>
        <taxon>Chiroptera</taxon>
        <taxon>Yinpterochiroptera</taxon>
        <taxon>Pteropodoidea</taxon>
        <taxon>Pteropodidae</taxon>
        <taxon>Pteropodinae</taxon>
        <taxon>Pteropus</taxon>
    </lineage>
</organism>